<dbReference type="Proteomes" id="UP001497516">
    <property type="component" value="Chromosome 4"/>
</dbReference>
<gene>
    <name evidence="2" type="ORF">LTRI10_LOCUS23446</name>
</gene>
<feature type="compositionally biased region" description="Polar residues" evidence="1">
    <location>
        <begin position="60"/>
        <end position="70"/>
    </location>
</feature>
<feature type="region of interest" description="Disordered" evidence="1">
    <location>
        <begin position="1"/>
        <end position="35"/>
    </location>
</feature>
<reference evidence="2 3" key="1">
    <citation type="submission" date="2024-04" db="EMBL/GenBank/DDBJ databases">
        <authorList>
            <person name="Fracassetti M."/>
        </authorList>
    </citation>
    <scope>NUCLEOTIDE SEQUENCE [LARGE SCALE GENOMIC DNA]</scope>
</reference>
<proteinExistence type="predicted"/>
<dbReference type="EMBL" id="OZ034817">
    <property type="protein sequence ID" value="CAL1382105.1"/>
    <property type="molecule type" value="Genomic_DNA"/>
</dbReference>
<evidence type="ECO:0000313" key="3">
    <source>
        <dbReference type="Proteomes" id="UP001497516"/>
    </source>
</evidence>
<feature type="region of interest" description="Disordered" evidence="1">
    <location>
        <begin position="48"/>
        <end position="87"/>
    </location>
</feature>
<feature type="compositionally biased region" description="Basic residues" evidence="1">
    <location>
        <begin position="8"/>
        <end position="18"/>
    </location>
</feature>
<evidence type="ECO:0000313" key="2">
    <source>
        <dbReference type="EMBL" id="CAL1382105.1"/>
    </source>
</evidence>
<organism evidence="2 3">
    <name type="scientific">Linum trigynum</name>
    <dbReference type="NCBI Taxonomy" id="586398"/>
    <lineage>
        <taxon>Eukaryota</taxon>
        <taxon>Viridiplantae</taxon>
        <taxon>Streptophyta</taxon>
        <taxon>Embryophyta</taxon>
        <taxon>Tracheophyta</taxon>
        <taxon>Spermatophyta</taxon>
        <taxon>Magnoliopsida</taxon>
        <taxon>eudicotyledons</taxon>
        <taxon>Gunneridae</taxon>
        <taxon>Pentapetalae</taxon>
        <taxon>rosids</taxon>
        <taxon>fabids</taxon>
        <taxon>Malpighiales</taxon>
        <taxon>Linaceae</taxon>
        <taxon>Linum</taxon>
    </lineage>
</organism>
<protein>
    <submittedName>
        <fullName evidence="2">Uncharacterized protein</fullName>
    </submittedName>
</protein>
<sequence length="87" mass="9806">MAIPKPTVKQKKRSKKFVARKDEKNPKPTQAGSPGIWKIFGFGSFKLASSSAPGRKRRSNSTSNVDNLFVSNKLGGERGRWRHRHSR</sequence>
<accession>A0AAV2E9B2</accession>
<name>A0AAV2E9B2_9ROSI</name>
<dbReference type="AlphaFoldDB" id="A0AAV2E9B2"/>
<keyword evidence="3" id="KW-1185">Reference proteome</keyword>
<evidence type="ECO:0000256" key="1">
    <source>
        <dbReference type="SAM" id="MobiDB-lite"/>
    </source>
</evidence>